<keyword evidence="3" id="KW-1185">Reference proteome</keyword>
<dbReference type="PANTHER" id="PTHR30217:SF11">
    <property type="entry name" value="UBIQUINONE BIOSYNTHESIS PROTEIN UBIV"/>
    <property type="match status" value="1"/>
</dbReference>
<keyword evidence="1" id="KW-0408">Iron</keyword>
<dbReference type="HAMAP" id="MF_02233">
    <property type="entry name" value="UbiV"/>
    <property type="match status" value="1"/>
</dbReference>
<feature type="binding site" evidence="1">
    <location>
        <position position="186"/>
    </location>
    <ligand>
        <name>[4Fe-4S] cluster</name>
        <dbReference type="ChEBI" id="CHEBI:49883"/>
    </ligand>
</feature>
<gene>
    <name evidence="1" type="primary">ubiV</name>
    <name evidence="2" type="ORF">ICHIAU1_14320</name>
</gene>
<dbReference type="Proteomes" id="UP000463961">
    <property type="component" value="Chromosome"/>
</dbReference>
<sequence>MKLSLGPILYYWKRDDVKRFYAESLKWPIDVYYLGEVVCSRRHEMRLEDWLDISAMLGAEGKEVILSSQALLESESDLKRLRKFTDNGIFSIEANDMGAVRLTNGRAFVAGTHLNIYNHQTLKLMSELGAYRWVPQVEMSGNQIRQILSGIDFKIETEIFAYGRLPLAFSSRCFTARYYDLPKDDCQFKCIEHPAGLKMKTQESKDFLTLNGIQTQSSSVHCLISEAQDIGDIGVTILRISPQFSGTGDVATVYRSLLDQAIDSSDASHLLQEISIADHCNGYWHNKPGNYQVTHTL</sequence>
<comment type="cofactor">
    <cofactor evidence="1">
        <name>[4Fe-4S] cluster</name>
        <dbReference type="ChEBI" id="CHEBI:49883"/>
    </cofactor>
</comment>
<evidence type="ECO:0000313" key="3">
    <source>
        <dbReference type="Proteomes" id="UP000463961"/>
    </source>
</evidence>
<comment type="subunit">
    <text evidence="1">Forms a heterodimer with UbiU.</text>
</comment>
<dbReference type="InterPro" id="IPR043693">
    <property type="entry name" value="UbiV"/>
</dbReference>
<dbReference type="GO" id="GO:0006744">
    <property type="term" value="P:ubiquinone biosynthetic process"/>
    <property type="evidence" value="ECO:0007669"/>
    <property type="project" value="UniProtKB-UniRule"/>
</dbReference>
<dbReference type="EMBL" id="AP022345">
    <property type="protein sequence ID" value="BBU69149.1"/>
    <property type="molecule type" value="Genomic_DNA"/>
</dbReference>
<accession>A0A679I536</accession>
<dbReference type="InterPro" id="IPR051454">
    <property type="entry name" value="RNA/ubiquinone_mod_enzymes"/>
</dbReference>
<evidence type="ECO:0000313" key="2">
    <source>
        <dbReference type="EMBL" id="BBU69149.1"/>
    </source>
</evidence>
<dbReference type="GO" id="GO:0051539">
    <property type="term" value="F:4 iron, 4 sulfur cluster binding"/>
    <property type="evidence" value="ECO:0007669"/>
    <property type="project" value="UniProtKB-UniRule"/>
</dbReference>
<dbReference type="InterPro" id="IPR001539">
    <property type="entry name" value="Peptidase_U32"/>
</dbReference>
<keyword evidence="1" id="KW-0479">Metal-binding</keyword>
<feature type="binding site" evidence="1">
    <location>
        <position position="173"/>
    </location>
    <ligand>
        <name>[4Fe-4S] cluster</name>
        <dbReference type="ChEBI" id="CHEBI:49883"/>
    </ligand>
</feature>
<feature type="binding site" evidence="1">
    <location>
        <position position="190"/>
    </location>
    <ligand>
        <name>[4Fe-4S] cluster</name>
        <dbReference type="ChEBI" id="CHEBI:49883"/>
    </ligand>
</feature>
<dbReference type="Pfam" id="PF01136">
    <property type="entry name" value="Peptidase_U32"/>
    <property type="match status" value="1"/>
</dbReference>
<organism evidence="2 3">
    <name type="scientific">Fluviibacter phosphoraccumulans</name>
    <dbReference type="NCBI Taxonomy" id="1751046"/>
    <lineage>
        <taxon>Bacteria</taxon>
        <taxon>Pseudomonadati</taxon>
        <taxon>Pseudomonadota</taxon>
        <taxon>Betaproteobacteria</taxon>
        <taxon>Rhodocyclales</taxon>
        <taxon>Fluviibacteraceae</taxon>
        <taxon>Fluviibacter</taxon>
    </lineage>
</organism>
<dbReference type="AlphaFoldDB" id="A0A679I536"/>
<dbReference type="PANTHER" id="PTHR30217">
    <property type="entry name" value="PEPTIDASE U32 FAMILY"/>
    <property type="match status" value="1"/>
</dbReference>
<feature type="binding site" evidence="1">
    <location>
        <position position="39"/>
    </location>
    <ligand>
        <name>[4Fe-4S] cluster</name>
        <dbReference type="ChEBI" id="CHEBI:49883"/>
    </ligand>
</feature>
<keyword evidence="1" id="KW-0831">Ubiquinone biosynthesis</keyword>
<dbReference type="RefSeq" id="WP_162050127.1">
    <property type="nucleotide sequence ID" value="NZ_AP019011.1"/>
</dbReference>
<protein>
    <recommendedName>
        <fullName evidence="1">Ubiquinone biosynthesis protein UbiV</fullName>
    </recommendedName>
</protein>
<dbReference type="OrthoDB" id="8523349at2"/>
<comment type="pathway">
    <text evidence="1">Cofactor biosynthesis; ubiquinone biosynthesis.</text>
</comment>
<dbReference type="NCBIfam" id="NF011991">
    <property type="entry name" value="PRK15447.1"/>
    <property type="match status" value="1"/>
</dbReference>
<comment type="function">
    <text evidence="1">Required for O(2)-independent ubiquinone (coenzyme Q) biosynthesis. Together with UbiU, is essential for the C6-hydroxylation reaction in the oxygen-independent ubiquinone biosynthesis pathway.</text>
</comment>
<dbReference type="GO" id="GO:0046872">
    <property type="term" value="F:metal ion binding"/>
    <property type="evidence" value="ECO:0007669"/>
    <property type="project" value="UniProtKB-KW"/>
</dbReference>
<comment type="similarity">
    <text evidence="1">Belongs to the peptidase U32 family. UbiV subfamily.</text>
</comment>
<evidence type="ECO:0000256" key="1">
    <source>
        <dbReference type="HAMAP-Rule" id="MF_02233"/>
    </source>
</evidence>
<keyword evidence="1" id="KW-0411">Iron-sulfur</keyword>
<name>A0A679I536_9RHOO</name>
<keyword evidence="1" id="KW-0004">4Fe-4S</keyword>
<reference evidence="3" key="1">
    <citation type="submission" date="2020-01" db="EMBL/GenBank/DDBJ databases">
        <title>Phosphoaccumulans saitamaens gen. nov., sp. nov., a polyphosphate accumulating bacterium isolated from surface river water.</title>
        <authorList>
            <person name="Watanabe K."/>
            <person name="Suda W."/>
        </authorList>
    </citation>
    <scope>NUCLEOTIDE SEQUENCE [LARGE SCALE GENOMIC DNA]</scope>
    <source>
        <strain evidence="3">ICHIAU1</strain>
    </source>
</reference>
<dbReference type="UniPathway" id="UPA00232"/>
<proteinExistence type="inferred from homology"/>